<evidence type="ECO:0000313" key="3">
    <source>
        <dbReference type="Proteomes" id="UP000009168"/>
    </source>
</evidence>
<accession>I7MAU9</accession>
<evidence type="ECO:0000256" key="1">
    <source>
        <dbReference type="SAM" id="MobiDB-lite"/>
    </source>
</evidence>
<feature type="region of interest" description="Disordered" evidence="1">
    <location>
        <begin position="217"/>
        <end position="250"/>
    </location>
</feature>
<protein>
    <submittedName>
        <fullName evidence="2">Uncharacterized protein</fullName>
    </submittedName>
</protein>
<dbReference type="InParanoid" id="I7MAU9"/>
<name>I7MAU9_TETTS</name>
<sequence>MNRLQDFDLRRFDPNQSKEQILQFYQEISQNCYKNLRVLRQKPNFDYKEDLVFLYYGNETQLDLQKIKKELLYDFSTMCQSSCQIRSLDDLRYVQCRQKQRNNLLARVVKNNYEKRFVIVHFYYEKKEKKQLNYLQNAQKEDKLVDNQVDFELLEKGQSKEEINLLYKTTFDNNQKTTIQLPDELPDDAQQQFKTILEYKTNAQRLYLQCENVKQNKNQDINQEEQIRRSERIKTQKTNSNSNYEFDEDNAYNKNKHLNLDQNTATFEQNFEYEMSSDILTSSFEENSYYDEDFNISNQRPKKCNEQKKQNNKSSSDEHQKNDKVQKTNQELNQFGNKQFIDQQQQLNNEVSFEKQNYPQPPLLTYQGQSGGVKQAKDNKKIIINQKRNMSVMNNSSSQSEPQLQKDMSNYKLLEENTAKKMKTEENFNYYIDRNKSLIEMNVNQFDQKLNLSILGQQNNQKAQETHPDSLHYDYIFNQFQKFYQEEIRLLNQKHQQADNQTIQYKQKILNLIKNKLNDIQHYFKQLNN</sequence>
<dbReference type="EMBL" id="GG662299">
    <property type="protein sequence ID" value="EAS06191.3"/>
    <property type="molecule type" value="Genomic_DNA"/>
</dbReference>
<dbReference type="GeneID" id="7833146"/>
<feature type="compositionally biased region" description="Basic and acidic residues" evidence="1">
    <location>
        <begin position="303"/>
        <end position="325"/>
    </location>
</feature>
<proteinExistence type="predicted"/>
<feature type="compositionally biased region" description="Basic and acidic residues" evidence="1">
    <location>
        <begin position="225"/>
        <end position="234"/>
    </location>
</feature>
<organism evidence="2 3">
    <name type="scientific">Tetrahymena thermophila (strain SB210)</name>
    <dbReference type="NCBI Taxonomy" id="312017"/>
    <lineage>
        <taxon>Eukaryota</taxon>
        <taxon>Sar</taxon>
        <taxon>Alveolata</taxon>
        <taxon>Ciliophora</taxon>
        <taxon>Intramacronucleata</taxon>
        <taxon>Oligohymenophorea</taxon>
        <taxon>Hymenostomatida</taxon>
        <taxon>Tetrahymenina</taxon>
        <taxon>Tetrahymenidae</taxon>
        <taxon>Tetrahymena</taxon>
    </lineage>
</organism>
<dbReference type="SMR" id="I7MAU9"/>
<keyword evidence="3" id="KW-1185">Reference proteome</keyword>
<reference evidence="3" key="1">
    <citation type="journal article" date="2006" name="PLoS Biol.">
        <title>Macronuclear genome sequence of the ciliate Tetrahymena thermophila, a model eukaryote.</title>
        <authorList>
            <person name="Eisen J.A."/>
            <person name="Coyne R.S."/>
            <person name="Wu M."/>
            <person name="Wu D."/>
            <person name="Thiagarajan M."/>
            <person name="Wortman J.R."/>
            <person name="Badger J.H."/>
            <person name="Ren Q."/>
            <person name="Amedeo P."/>
            <person name="Jones K.M."/>
            <person name="Tallon L.J."/>
            <person name="Delcher A.L."/>
            <person name="Salzberg S.L."/>
            <person name="Silva J.C."/>
            <person name="Haas B.J."/>
            <person name="Majoros W.H."/>
            <person name="Farzad M."/>
            <person name="Carlton J.M."/>
            <person name="Smith R.K. Jr."/>
            <person name="Garg J."/>
            <person name="Pearlman R.E."/>
            <person name="Karrer K.M."/>
            <person name="Sun L."/>
            <person name="Manning G."/>
            <person name="Elde N.C."/>
            <person name="Turkewitz A.P."/>
            <person name="Asai D.J."/>
            <person name="Wilkes D.E."/>
            <person name="Wang Y."/>
            <person name="Cai H."/>
            <person name="Collins K."/>
            <person name="Stewart B.A."/>
            <person name="Lee S.R."/>
            <person name="Wilamowska K."/>
            <person name="Weinberg Z."/>
            <person name="Ruzzo W.L."/>
            <person name="Wloga D."/>
            <person name="Gaertig J."/>
            <person name="Frankel J."/>
            <person name="Tsao C.-C."/>
            <person name="Gorovsky M.A."/>
            <person name="Keeling P.J."/>
            <person name="Waller R.F."/>
            <person name="Patron N.J."/>
            <person name="Cherry J.M."/>
            <person name="Stover N.A."/>
            <person name="Krieger C.J."/>
            <person name="del Toro C."/>
            <person name="Ryder H.F."/>
            <person name="Williamson S.C."/>
            <person name="Barbeau R.A."/>
            <person name="Hamilton E.P."/>
            <person name="Orias E."/>
        </authorList>
    </citation>
    <scope>NUCLEOTIDE SEQUENCE [LARGE SCALE GENOMIC DNA]</scope>
    <source>
        <strain evidence="3">SB210</strain>
    </source>
</reference>
<dbReference type="Proteomes" id="UP000009168">
    <property type="component" value="Unassembled WGS sequence"/>
</dbReference>
<gene>
    <name evidence="2" type="ORF">TTHERM_00326730</name>
</gene>
<dbReference type="HOGENOM" id="CLU_515363_0_0_1"/>
<dbReference type="KEGG" id="tet:TTHERM_00326730"/>
<evidence type="ECO:0000313" key="2">
    <source>
        <dbReference type="EMBL" id="EAS06191.3"/>
    </source>
</evidence>
<dbReference type="AlphaFoldDB" id="I7MAU9"/>
<dbReference type="RefSeq" id="XP_001026436.3">
    <property type="nucleotide sequence ID" value="XM_001026436.3"/>
</dbReference>
<feature type="region of interest" description="Disordered" evidence="1">
    <location>
        <begin position="295"/>
        <end position="325"/>
    </location>
</feature>